<evidence type="ECO:0000313" key="2">
    <source>
        <dbReference type="EMBL" id="GIP16087.1"/>
    </source>
</evidence>
<evidence type="ECO:0000313" key="3">
    <source>
        <dbReference type="Proteomes" id="UP000683139"/>
    </source>
</evidence>
<keyword evidence="3" id="KW-1185">Reference proteome</keyword>
<dbReference type="PANTHER" id="PTHR24637">
    <property type="entry name" value="COLLAGEN"/>
    <property type="match status" value="1"/>
</dbReference>
<dbReference type="PANTHER" id="PTHR24637:SF422">
    <property type="entry name" value="COLLAGEN IV NC1 DOMAIN-CONTAINING PROTEIN"/>
    <property type="match status" value="1"/>
</dbReference>
<dbReference type="Proteomes" id="UP000683139">
    <property type="component" value="Unassembled WGS sequence"/>
</dbReference>
<comment type="caution">
    <text evidence="2">The sequence shown here is derived from an EMBL/GenBank/DDBJ whole genome shotgun (WGS) entry which is preliminary data.</text>
</comment>
<gene>
    <name evidence="2" type="ORF">J40TS1_17290</name>
</gene>
<accession>A0A920CTM9</accession>
<evidence type="ECO:0000256" key="1">
    <source>
        <dbReference type="SAM" id="MobiDB-lite"/>
    </source>
</evidence>
<sequence>MATENQSFQVQQEVGPTGPTGPTGPRGLNGQNGFDGETGPTGPTGPTGAGRSGPTGPTGLQGNTGPTGPTGESGPQGLAGPTGPTGESGPQGLAGPTGPTGESGPQGLTGPTGPTGSAATGSIYMYNDYSVVLGVKQLVFDQDLSNLVSGQQYKYEIYLKLESNPDNNAVVSVNYETDYNNTVISPFNTSYNITSPYSNYSYYNVGVFQAVPNAHLKFYANVQTNSFLQSLYFKQLSLQITPVSVISPQ</sequence>
<name>A0A920CTM9_9BACL</name>
<dbReference type="Pfam" id="PF01391">
    <property type="entry name" value="Collagen"/>
    <property type="match status" value="1"/>
</dbReference>
<dbReference type="EMBL" id="BOSE01000002">
    <property type="protein sequence ID" value="GIP16087.1"/>
    <property type="molecule type" value="Genomic_DNA"/>
</dbReference>
<feature type="region of interest" description="Disordered" evidence="1">
    <location>
        <begin position="1"/>
        <end position="115"/>
    </location>
</feature>
<organism evidence="2 3">
    <name type="scientific">Paenibacillus montaniterrae</name>
    <dbReference type="NCBI Taxonomy" id="429341"/>
    <lineage>
        <taxon>Bacteria</taxon>
        <taxon>Bacillati</taxon>
        <taxon>Bacillota</taxon>
        <taxon>Bacilli</taxon>
        <taxon>Bacillales</taxon>
        <taxon>Paenibacillaceae</taxon>
        <taxon>Paenibacillus</taxon>
    </lineage>
</organism>
<reference evidence="2" key="1">
    <citation type="submission" date="2021-03" db="EMBL/GenBank/DDBJ databases">
        <title>Antimicrobial resistance genes in bacteria isolated from Japanese honey, and their potential for conferring macrolide and lincosamide resistance in the American foulbrood pathogen Paenibacillus larvae.</title>
        <authorList>
            <person name="Okamoto M."/>
            <person name="Kumagai M."/>
            <person name="Kanamori H."/>
            <person name="Takamatsu D."/>
        </authorList>
    </citation>
    <scope>NUCLEOTIDE SEQUENCE</scope>
    <source>
        <strain evidence="2">J40TS1</strain>
    </source>
</reference>
<proteinExistence type="predicted"/>
<dbReference type="InterPro" id="IPR008160">
    <property type="entry name" value="Collagen"/>
</dbReference>
<dbReference type="AlphaFoldDB" id="A0A920CTM9"/>
<evidence type="ECO:0008006" key="4">
    <source>
        <dbReference type="Google" id="ProtNLM"/>
    </source>
</evidence>
<feature type="compositionally biased region" description="Low complexity" evidence="1">
    <location>
        <begin position="54"/>
        <end position="76"/>
    </location>
</feature>
<dbReference type="RefSeq" id="WP_281425572.1">
    <property type="nucleotide sequence ID" value="NZ_BOSE01000002.1"/>
</dbReference>
<feature type="compositionally biased region" description="Polar residues" evidence="1">
    <location>
        <begin position="1"/>
        <end position="14"/>
    </location>
</feature>
<protein>
    <recommendedName>
        <fullName evidence="4">Collagen-like protein</fullName>
    </recommendedName>
</protein>